<evidence type="ECO:0000313" key="6">
    <source>
        <dbReference type="EMBL" id="EEN62442.1"/>
    </source>
</evidence>
<keyword evidence="4" id="KW-1133">Transmembrane helix</keyword>
<keyword evidence="2" id="KW-0677">Repeat</keyword>
<gene>
    <name evidence="6" type="ORF">BRAFLDRAFT_67684</name>
</gene>
<dbReference type="Gene3D" id="3.80.10.10">
    <property type="entry name" value="Ribonuclease Inhibitor"/>
    <property type="match status" value="1"/>
</dbReference>
<dbReference type="SMART" id="SM00369">
    <property type="entry name" value="LRR_TYP"/>
    <property type="match status" value="4"/>
</dbReference>
<reference evidence="6" key="1">
    <citation type="journal article" date="2008" name="Nature">
        <title>The amphioxus genome and the evolution of the chordate karyotype.</title>
        <authorList>
            <consortium name="US DOE Joint Genome Institute (JGI-PGF)"/>
            <person name="Putnam N.H."/>
            <person name="Butts T."/>
            <person name="Ferrier D.E.K."/>
            <person name="Furlong R.F."/>
            <person name="Hellsten U."/>
            <person name="Kawashima T."/>
            <person name="Robinson-Rechavi M."/>
            <person name="Shoguchi E."/>
            <person name="Terry A."/>
            <person name="Yu J.-K."/>
            <person name="Benito-Gutierrez E.L."/>
            <person name="Dubchak I."/>
            <person name="Garcia-Fernandez J."/>
            <person name="Gibson-Brown J.J."/>
            <person name="Grigoriev I.V."/>
            <person name="Horton A.C."/>
            <person name="de Jong P.J."/>
            <person name="Jurka J."/>
            <person name="Kapitonov V.V."/>
            <person name="Kohara Y."/>
            <person name="Kuroki Y."/>
            <person name="Lindquist E."/>
            <person name="Lucas S."/>
            <person name="Osoegawa K."/>
            <person name="Pennacchio L.A."/>
            <person name="Salamov A.A."/>
            <person name="Satou Y."/>
            <person name="Sauka-Spengler T."/>
            <person name="Schmutz J."/>
            <person name="Shin-I T."/>
            <person name="Toyoda A."/>
            <person name="Bronner-Fraser M."/>
            <person name="Fujiyama A."/>
            <person name="Holland L.Z."/>
            <person name="Holland P.W.H."/>
            <person name="Satoh N."/>
            <person name="Rokhsar D.S."/>
        </authorList>
    </citation>
    <scope>NUCLEOTIDE SEQUENCE [LARGE SCALE GENOMIC DNA]</scope>
    <source>
        <strain evidence="6">S238N-H82</strain>
        <tissue evidence="6">Testes</tissue>
    </source>
</reference>
<evidence type="ECO:0000256" key="4">
    <source>
        <dbReference type="SAM" id="Phobius"/>
    </source>
</evidence>
<evidence type="ECO:0008006" key="7">
    <source>
        <dbReference type="Google" id="ProtNLM"/>
    </source>
</evidence>
<feature type="compositionally biased region" description="Basic and acidic residues" evidence="3">
    <location>
        <begin position="299"/>
        <end position="412"/>
    </location>
</feature>
<dbReference type="InParanoid" id="C3YBT5"/>
<feature type="region of interest" description="Disordered" evidence="3">
    <location>
        <begin position="488"/>
        <end position="528"/>
    </location>
</feature>
<dbReference type="AlphaFoldDB" id="C3YBT5"/>
<feature type="chain" id="PRO_5002935016" description="LRRCT domain-containing protein" evidence="5">
    <location>
        <begin position="22"/>
        <end position="528"/>
    </location>
</feature>
<evidence type="ECO:0000256" key="3">
    <source>
        <dbReference type="SAM" id="MobiDB-lite"/>
    </source>
</evidence>
<dbReference type="eggNOG" id="KOG0619">
    <property type="taxonomic scope" value="Eukaryota"/>
</dbReference>
<proteinExistence type="predicted"/>
<dbReference type="InterPro" id="IPR001611">
    <property type="entry name" value="Leu-rich_rpt"/>
</dbReference>
<organism>
    <name type="scientific">Branchiostoma floridae</name>
    <name type="common">Florida lancelet</name>
    <name type="synonym">Amphioxus</name>
    <dbReference type="NCBI Taxonomy" id="7739"/>
    <lineage>
        <taxon>Eukaryota</taxon>
        <taxon>Metazoa</taxon>
        <taxon>Chordata</taxon>
        <taxon>Cephalochordata</taxon>
        <taxon>Leptocardii</taxon>
        <taxon>Amphioxiformes</taxon>
        <taxon>Branchiostomatidae</taxon>
        <taxon>Branchiostoma</taxon>
    </lineage>
</organism>
<dbReference type="EMBL" id="GG666497">
    <property type="protein sequence ID" value="EEN62442.1"/>
    <property type="molecule type" value="Genomic_DNA"/>
</dbReference>
<protein>
    <recommendedName>
        <fullName evidence="7">LRRCT domain-containing protein</fullName>
    </recommendedName>
</protein>
<evidence type="ECO:0000256" key="1">
    <source>
        <dbReference type="ARBA" id="ARBA00022614"/>
    </source>
</evidence>
<feature type="signal peptide" evidence="5">
    <location>
        <begin position="1"/>
        <end position="21"/>
    </location>
</feature>
<keyword evidence="4" id="KW-0472">Membrane</keyword>
<dbReference type="PANTHER" id="PTHR24367:SF318">
    <property type="entry name" value="LEUCINE-RICH GLIOMA-INACTIVATED PROTEIN 1-LIKE"/>
    <property type="match status" value="1"/>
</dbReference>
<feature type="region of interest" description="Disordered" evidence="3">
    <location>
        <begin position="298"/>
        <end position="438"/>
    </location>
</feature>
<dbReference type="Pfam" id="PF13855">
    <property type="entry name" value="LRR_8"/>
    <property type="match status" value="1"/>
</dbReference>
<dbReference type="SUPFAM" id="SSF52058">
    <property type="entry name" value="L domain-like"/>
    <property type="match status" value="1"/>
</dbReference>
<dbReference type="InterPro" id="IPR032675">
    <property type="entry name" value="LRR_dom_sf"/>
</dbReference>
<accession>C3YBT5</accession>
<dbReference type="PROSITE" id="PS51450">
    <property type="entry name" value="LRR"/>
    <property type="match status" value="1"/>
</dbReference>
<sequence length="528" mass="58276">MLRSKGLVLFLLFSTLRQVDPATAQGCPVSCGAKLLGQQKFSCHCPVFGSSLGQRSPCTWAGHGGKTYRSYWCVDAVPTGFREGTERIYIQHLLSPTLLEWSFPNISSLLSLWIERSNVSTIQPGAFRGLSSVTVLCLVENRISSLEPDTFLGLESLKNLYLDKNAISSISPSAFRGLPCLSLLHLKQNQLTSVPVEALLQPKALKIVILNQNHIGTINSNVLQLKKILRVYVSYNELRCDGNLAWFICNLPHLLHISHRYFLKCASPPELRGTYLFARRQGMCRANICRSHEGIGYTTHDDVTTPSPKHDDVTTPSSKHDDMTTPSPKHDNVSIPSSKHDEVSIPSPKHDDVSIPSPKHDEVTIPSPKHDDVSIPNPKHDDMTIPTPKHDDVTIPNPKHDDMSIPSPKHDSVSIPSPHNKTRAMKEDTDEEPVSQHTTEMHPVINKDDNSTYTPAMIGAVVGPLLLVLAASAALLFICKCWRSVGQADPNQPNGTDEEDADGSPPIELNAVVYSDIDPKCEEEEEEN</sequence>
<feature type="transmembrane region" description="Helical" evidence="4">
    <location>
        <begin position="456"/>
        <end position="478"/>
    </location>
</feature>
<dbReference type="InterPro" id="IPR003591">
    <property type="entry name" value="Leu-rich_rpt_typical-subtyp"/>
</dbReference>
<keyword evidence="4" id="KW-0812">Transmembrane</keyword>
<dbReference type="InterPro" id="IPR051295">
    <property type="entry name" value="LGI_related"/>
</dbReference>
<keyword evidence="1" id="KW-0433">Leucine-rich repeat</keyword>
<keyword evidence="5" id="KW-0732">Signal</keyword>
<name>C3YBT5_BRAFL</name>
<evidence type="ECO:0000256" key="2">
    <source>
        <dbReference type="ARBA" id="ARBA00022737"/>
    </source>
</evidence>
<dbReference type="PANTHER" id="PTHR24367">
    <property type="entry name" value="LEUCINE-RICH REPEAT-CONTAINING PROTEIN"/>
    <property type="match status" value="1"/>
</dbReference>
<evidence type="ECO:0000256" key="5">
    <source>
        <dbReference type="SAM" id="SignalP"/>
    </source>
</evidence>